<evidence type="ECO:0000256" key="2">
    <source>
        <dbReference type="PROSITE-ProRule" id="PRU10007"/>
    </source>
</evidence>
<organism evidence="5 6">
    <name type="scientific">Paracoccus rhizosphaerae</name>
    <dbReference type="NCBI Taxonomy" id="1133347"/>
    <lineage>
        <taxon>Bacteria</taxon>
        <taxon>Pseudomonadati</taxon>
        <taxon>Pseudomonadota</taxon>
        <taxon>Alphaproteobacteria</taxon>
        <taxon>Rhodobacterales</taxon>
        <taxon>Paracoccaceae</taxon>
        <taxon>Paracoccus</taxon>
    </lineage>
</organism>
<accession>A0ABV6CHV8</accession>
<dbReference type="InterPro" id="IPR016161">
    <property type="entry name" value="Ald_DH/histidinol_DH"/>
</dbReference>
<dbReference type="InterPro" id="IPR016163">
    <property type="entry name" value="Ald_DH_C"/>
</dbReference>
<feature type="active site" evidence="2">
    <location>
        <position position="268"/>
    </location>
</feature>
<dbReference type="Gene3D" id="3.40.309.10">
    <property type="entry name" value="Aldehyde Dehydrogenase, Chain A, domain 2"/>
    <property type="match status" value="1"/>
</dbReference>
<protein>
    <submittedName>
        <fullName evidence="5">Aldehyde dehydrogenase</fullName>
    </submittedName>
</protein>
<evidence type="ECO:0000313" key="6">
    <source>
        <dbReference type="Proteomes" id="UP001589795"/>
    </source>
</evidence>
<dbReference type="PANTHER" id="PTHR11699">
    <property type="entry name" value="ALDEHYDE DEHYDROGENASE-RELATED"/>
    <property type="match status" value="1"/>
</dbReference>
<dbReference type="EMBL" id="JBHLWQ010000004">
    <property type="protein sequence ID" value="MFC0198831.1"/>
    <property type="molecule type" value="Genomic_DNA"/>
</dbReference>
<dbReference type="InterPro" id="IPR016160">
    <property type="entry name" value="Ald_DH_CS_CYS"/>
</dbReference>
<dbReference type="SUPFAM" id="SSF53720">
    <property type="entry name" value="ALDH-like"/>
    <property type="match status" value="1"/>
</dbReference>
<dbReference type="InterPro" id="IPR016162">
    <property type="entry name" value="Ald_DH_N"/>
</dbReference>
<dbReference type="Pfam" id="PF00171">
    <property type="entry name" value="Aldedh"/>
    <property type="match status" value="1"/>
</dbReference>
<feature type="domain" description="Aldehyde dehydrogenase" evidence="4">
    <location>
        <begin position="33"/>
        <end position="486"/>
    </location>
</feature>
<name>A0ABV6CHV8_9RHOB</name>
<comment type="similarity">
    <text evidence="3">Belongs to the aldehyde dehydrogenase family.</text>
</comment>
<dbReference type="PROSITE" id="PS00687">
    <property type="entry name" value="ALDEHYDE_DEHYDR_GLU"/>
    <property type="match status" value="1"/>
</dbReference>
<dbReference type="PROSITE" id="PS00070">
    <property type="entry name" value="ALDEHYDE_DEHYDR_CYS"/>
    <property type="match status" value="1"/>
</dbReference>
<dbReference type="RefSeq" id="WP_265507332.1">
    <property type="nucleotide sequence ID" value="NZ_JAOTBE010000029.1"/>
</dbReference>
<comment type="caution">
    <text evidence="5">The sequence shown here is derived from an EMBL/GenBank/DDBJ whole genome shotgun (WGS) entry which is preliminary data.</text>
</comment>
<reference evidence="5 6" key="1">
    <citation type="submission" date="2024-09" db="EMBL/GenBank/DDBJ databases">
        <authorList>
            <person name="Sun Q."/>
            <person name="Mori K."/>
        </authorList>
    </citation>
    <scope>NUCLEOTIDE SEQUENCE [LARGE SCALE GENOMIC DNA]</scope>
    <source>
        <strain evidence="5 6">CCM 7904</strain>
    </source>
</reference>
<evidence type="ECO:0000313" key="5">
    <source>
        <dbReference type="EMBL" id="MFC0198831.1"/>
    </source>
</evidence>
<sequence length="499" mass="53689">MSDLLTTEEYKSIAANLDLPTQAFIDGSFRPAMSGKTFDSTNPATGEVIAKVAACGQADVDFAVEKARDAFEDGRWSRLHPGERKEAMIRLAKLIRRNARELAVMESLDSGKTIYDCETVDVPETIHCLTWHAELIDKIYDQVAPASDNHIALVVREPVGVVGLVLPWNFPLLMLAWKIGPALASGCSIIVKPAAETSLTALRVAELAMEAGIPAGVFNVVPGSGRDVGEPIGRHMDIDMVSFTGSTATGRRFLTYASESNLKEVTLEMGGKNPAIVLDDAEDLDRVAAHVVNGAFWNMGENCSASSRLIVQKGIKDKLLDRMLAHAREWPMGDPLDPVNRVGALVSQAHFDKVASYLSKGPKVLLGGKAEAGFVEPTILDIADRDAAQVREEIFGPVLSVLTVDGFDEAIALANDTEYGLAASIYTANVKKAIRGARAIRAGTVTVNSFGEGDISTPFGGFKQSGFGGRDNGIHAHDQYTQIKTIWVDLTDDHDEVVS</sequence>
<keyword evidence="1 3" id="KW-0560">Oxidoreductase</keyword>
<dbReference type="InterPro" id="IPR029510">
    <property type="entry name" value="Ald_DH_CS_GLU"/>
</dbReference>
<evidence type="ECO:0000256" key="3">
    <source>
        <dbReference type="RuleBase" id="RU003345"/>
    </source>
</evidence>
<proteinExistence type="inferred from homology"/>
<keyword evidence="6" id="KW-1185">Reference proteome</keyword>
<dbReference type="InterPro" id="IPR015590">
    <property type="entry name" value="Aldehyde_DH_dom"/>
</dbReference>
<evidence type="ECO:0000259" key="4">
    <source>
        <dbReference type="Pfam" id="PF00171"/>
    </source>
</evidence>
<dbReference type="Proteomes" id="UP001589795">
    <property type="component" value="Unassembled WGS sequence"/>
</dbReference>
<evidence type="ECO:0000256" key="1">
    <source>
        <dbReference type="ARBA" id="ARBA00023002"/>
    </source>
</evidence>
<gene>
    <name evidence="5" type="ORF">ACFFIZ_00290</name>
</gene>
<dbReference type="Gene3D" id="3.40.605.10">
    <property type="entry name" value="Aldehyde Dehydrogenase, Chain A, domain 1"/>
    <property type="match status" value="1"/>
</dbReference>
<dbReference type="CDD" id="cd07112">
    <property type="entry name" value="ALDH_GABALDH-PuuC"/>
    <property type="match status" value="1"/>
</dbReference>